<dbReference type="SMART" id="SM00387">
    <property type="entry name" value="HATPase_c"/>
    <property type="match status" value="1"/>
</dbReference>
<protein>
    <recommendedName>
        <fullName evidence="2">histidine kinase</fullName>
        <ecNumber evidence="2">2.7.13.3</ecNumber>
    </recommendedName>
</protein>
<organism evidence="9 10">
    <name type="scientific">SAR86 cluster bacterium</name>
    <dbReference type="NCBI Taxonomy" id="2030880"/>
    <lineage>
        <taxon>Bacteria</taxon>
        <taxon>Pseudomonadati</taxon>
        <taxon>Pseudomonadota</taxon>
        <taxon>Gammaproteobacteria</taxon>
        <taxon>SAR86 cluster</taxon>
    </lineage>
</organism>
<evidence type="ECO:0000256" key="3">
    <source>
        <dbReference type="ARBA" id="ARBA00022553"/>
    </source>
</evidence>
<keyword evidence="6" id="KW-0902">Two-component regulatory system</keyword>
<dbReference type="InterPro" id="IPR003594">
    <property type="entry name" value="HATPase_dom"/>
</dbReference>
<feature type="transmembrane region" description="Helical" evidence="7">
    <location>
        <begin position="34"/>
        <end position="56"/>
    </location>
</feature>
<evidence type="ECO:0000259" key="8">
    <source>
        <dbReference type="PROSITE" id="PS50109"/>
    </source>
</evidence>
<dbReference type="InterPro" id="IPR005467">
    <property type="entry name" value="His_kinase_dom"/>
</dbReference>
<feature type="transmembrane region" description="Helical" evidence="7">
    <location>
        <begin position="176"/>
        <end position="195"/>
    </location>
</feature>
<evidence type="ECO:0000256" key="5">
    <source>
        <dbReference type="ARBA" id="ARBA00022777"/>
    </source>
</evidence>
<name>A0A2A5AW71_9GAMM</name>
<dbReference type="EC" id="2.7.13.3" evidence="2"/>
<dbReference type="Gene3D" id="3.30.565.10">
    <property type="entry name" value="Histidine kinase-like ATPase, C-terminal domain"/>
    <property type="match status" value="1"/>
</dbReference>
<accession>A0A2A5AW71</accession>
<dbReference type="CDD" id="cd16922">
    <property type="entry name" value="HATPase_EvgS-ArcB-TorS-like"/>
    <property type="match status" value="1"/>
</dbReference>
<dbReference type="GO" id="GO:0000155">
    <property type="term" value="F:phosphorelay sensor kinase activity"/>
    <property type="evidence" value="ECO:0007669"/>
    <property type="project" value="InterPro"/>
</dbReference>
<keyword evidence="7" id="KW-1133">Transmembrane helix</keyword>
<comment type="caution">
    <text evidence="9">The sequence shown here is derived from an EMBL/GenBank/DDBJ whole genome shotgun (WGS) entry which is preliminary data.</text>
</comment>
<feature type="transmembrane region" description="Helical" evidence="7">
    <location>
        <begin position="143"/>
        <end position="164"/>
    </location>
</feature>
<evidence type="ECO:0000256" key="2">
    <source>
        <dbReference type="ARBA" id="ARBA00012438"/>
    </source>
</evidence>
<dbReference type="PROSITE" id="PS50109">
    <property type="entry name" value="HIS_KIN"/>
    <property type="match status" value="1"/>
</dbReference>
<dbReference type="Pfam" id="PF00512">
    <property type="entry name" value="HisKA"/>
    <property type="match status" value="1"/>
</dbReference>
<dbReference type="Pfam" id="PF17159">
    <property type="entry name" value="MASE3"/>
    <property type="match status" value="1"/>
</dbReference>
<keyword evidence="3" id="KW-0597">Phosphoprotein</keyword>
<keyword evidence="5" id="KW-0418">Kinase</keyword>
<dbReference type="InterPro" id="IPR036097">
    <property type="entry name" value="HisK_dim/P_sf"/>
</dbReference>
<evidence type="ECO:0000313" key="9">
    <source>
        <dbReference type="EMBL" id="PCJ23360.1"/>
    </source>
</evidence>
<keyword evidence="7" id="KW-0472">Membrane</keyword>
<feature type="transmembrane region" description="Helical" evidence="7">
    <location>
        <begin position="5"/>
        <end position="22"/>
    </location>
</feature>
<dbReference type="InterPro" id="IPR033425">
    <property type="entry name" value="MASE3"/>
</dbReference>
<comment type="catalytic activity">
    <reaction evidence="1">
        <text>ATP + protein L-histidine = ADP + protein N-phospho-L-histidine.</text>
        <dbReference type="EC" id="2.7.13.3"/>
    </reaction>
</comment>
<keyword evidence="7" id="KW-0812">Transmembrane</keyword>
<dbReference type="AlphaFoldDB" id="A0A2A5AW71"/>
<dbReference type="CDD" id="cd00082">
    <property type="entry name" value="HisKA"/>
    <property type="match status" value="1"/>
</dbReference>
<reference evidence="10" key="1">
    <citation type="submission" date="2017-08" db="EMBL/GenBank/DDBJ databases">
        <title>A dynamic microbial community with high functional redundancy inhabits the cold, oxic subseafloor aquifer.</title>
        <authorList>
            <person name="Tully B.J."/>
            <person name="Wheat C.G."/>
            <person name="Glazer B.T."/>
            <person name="Huber J.A."/>
        </authorList>
    </citation>
    <scope>NUCLEOTIDE SEQUENCE [LARGE SCALE GENOMIC DNA]</scope>
</reference>
<dbReference type="InterPro" id="IPR003661">
    <property type="entry name" value="HisK_dim/P_dom"/>
</dbReference>
<dbReference type="FunFam" id="3.30.565.10:FF:000010">
    <property type="entry name" value="Sensor histidine kinase RcsC"/>
    <property type="match status" value="1"/>
</dbReference>
<feature type="transmembrane region" description="Helical" evidence="7">
    <location>
        <begin position="202"/>
        <end position="219"/>
    </location>
</feature>
<dbReference type="SUPFAM" id="SSF47384">
    <property type="entry name" value="Homodimeric domain of signal transducing histidine kinase"/>
    <property type="match status" value="1"/>
</dbReference>
<feature type="transmembrane region" description="Helical" evidence="7">
    <location>
        <begin position="63"/>
        <end position="83"/>
    </location>
</feature>
<gene>
    <name evidence="9" type="ORF">COA96_11935</name>
</gene>
<evidence type="ECO:0000256" key="4">
    <source>
        <dbReference type="ARBA" id="ARBA00022679"/>
    </source>
</evidence>
<dbReference type="SUPFAM" id="SSF55874">
    <property type="entry name" value="ATPase domain of HSP90 chaperone/DNA topoisomerase II/histidine kinase"/>
    <property type="match status" value="1"/>
</dbReference>
<dbReference type="InterPro" id="IPR036890">
    <property type="entry name" value="HATPase_C_sf"/>
</dbReference>
<dbReference type="PANTHER" id="PTHR43047">
    <property type="entry name" value="TWO-COMPONENT HISTIDINE PROTEIN KINASE"/>
    <property type="match status" value="1"/>
</dbReference>
<dbReference type="Gene3D" id="1.10.287.130">
    <property type="match status" value="1"/>
</dbReference>
<evidence type="ECO:0000256" key="1">
    <source>
        <dbReference type="ARBA" id="ARBA00000085"/>
    </source>
</evidence>
<dbReference type="EMBL" id="NVVJ01000040">
    <property type="protein sequence ID" value="PCJ23360.1"/>
    <property type="molecule type" value="Genomic_DNA"/>
</dbReference>
<evidence type="ECO:0000313" key="10">
    <source>
        <dbReference type="Proteomes" id="UP000218327"/>
    </source>
</evidence>
<feature type="domain" description="Histidine kinase" evidence="8">
    <location>
        <begin position="272"/>
        <end position="513"/>
    </location>
</feature>
<dbReference type="PRINTS" id="PR00344">
    <property type="entry name" value="BCTRLSENSOR"/>
</dbReference>
<feature type="transmembrane region" description="Helical" evidence="7">
    <location>
        <begin position="103"/>
        <end position="123"/>
    </location>
</feature>
<dbReference type="InterPro" id="IPR004358">
    <property type="entry name" value="Sig_transdc_His_kin-like_C"/>
</dbReference>
<sequence>MHKRIAIYLATAIGLLVSYILLRGNTWQGSQQLHTTMETLATSLALIVGVLSLVRYYTRKNNLFLFMGTGFLGTAFLDGYHAVVTSAYFEPFMPSDNDSLIPWSWIASRAYLSLFMFFSYLAWRREDKLGVAGRISEHNVYLLSLAFTSASFLFFFLVPLPSAYYQEYIFYRPEDFIPALFFGLALAGYLHKGYWRYDNFEHWLVISLIIGFIGQAAFMTFSDVLFDFEFDAAHTLKKASYICVLVGLLYNMANVYAKAEQASQAKSNFLNIVSHEFRTPLTVVLGYTPVLKNARNLPSVKNLVATLEAKDLDRDEIGKNINTVLDDVADYAEKMSSSGRHLLKLINDMLDISKFETGNFKLDLQSVSIDTMVGTIVEQFTKAAADKNLKLHYETNGEVVIADELRLTQILINLVGNSIKFTDSGSITIRTRSSGAFVECLVSDTGCGISESAFSEVFERFNQADESATRKAGGTGMGLAIVKLLVELHGGQVDFTSKVGKGSTFCFTIPTDQEGIA</sequence>
<dbReference type="Proteomes" id="UP000218327">
    <property type="component" value="Unassembled WGS sequence"/>
</dbReference>
<evidence type="ECO:0000256" key="7">
    <source>
        <dbReference type="SAM" id="Phobius"/>
    </source>
</evidence>
<proteinExistence type="predicted"/>
<evidence type="ECO:0000256" key="6">
    <source>
        <dbReference type="ARBA" id="ARBA00023012"/>
    </source>
</evidence>
<dbReference type="Pfam" id="PF02518">
    <property type="entry name" value="HATPase_c"/>
    <property type="match status" value="1"/>
</dbReference>
<keyword evidence="4" id="KW-0808">Transferase</keyword>
<dbReference type="SMART" id="SM00388">
    <property type="entry name" value="HisKA"/>
    <property type="match status" value="1"/>
</dbReference>